<evidence type="ECO:0000313" key="5">
    <source>
        <dbReference type="EMBL" id="CAD9322843.1"/>
    </source>
</evidence>
<dbReference type="InterPro" id="IPR001537">
    <property type="entry name" value="SpoU_MeTrfase"/>
</dbReference>
<dbReference type="AlphaFoldDB" id="A0A7S1YY15"/>
<evidence type="ECO:0000259" key="4">
    <source>
        <dbReference type="Pfam" id="PF00588"/>
    </source>
</evidence>
<dbReference type="PANTHER" id="PTHR43191">
    <property type="entry name" value="RRNA METHYLTRANSFERASE 3"/>
    <property type="match status" value="1"/>
</dbReference>
<keyword evidence="1" id="KW-0489">Methyltransferase</keyword>
<dbReference type="Pfam" id="PF00588">
    <property type="entry name" value="SpoU_methylase"/>
    <property type="match status" value="1"/>
</dbReference>
<feature type="region of interest" description="Disordered" evidence="3">
    <location>
        <begin position="1"/>
        <end position="27"/>
    </location>
</feature>
<reference evidence="5" key="1">
    <citation type="submission" date="2021-01" db="EMBL/GenBank/DDBJ databases">
        <authorList>
            <person name="Corre E."/>
            <person name="Pelletier E."/>
            <person name="Niang G."/>
            <person name="Scheremetjew M."/>
            <person name="Finn R."/>
            <person name="Kale V."/>
            <person name="Holt S."/>
            <person name="Cochrane G."/>
            <person name="Meng A."/>
            <person name="Brown T."/>
            <person name="Cohen L."/>
        </authorList>
    </citation>
    <scope>NUCLEOTIDE SEQUENCE</scope>
    <source>
        <strain evidence="5">Pop2</strain>
    </source>
</reference>
<dbReference type="EMBL" id="HBGN01011355">
    <property type="protein sequence ID" value="CAD9322843.1"/>
    <property type="molecule type" value="Transcribed_RNA"/>
</dbReference>
<dbReference type="PANTHER" id="PTHR43191:SF7">
    <property type="entry name" value="OBP33PEP LIKE PROTEIN"/>
    <property type="match status" value="1"/>
</dbReference>
<dbReference type="Gene3D" id="3.40.1280.10">
    <property type="match status" value="1"/>
</dbReference>
<dbReference type="InterPro" id="IPR029026">
    <property type="entry name" value="tRNA_m1G_MTases_N"/>
</dbReference>
<dbReference type="GO" id="GO:0006396">
    <property type="term" value="P:RNA processing"/>
    <property type="evidence" value="ECO:0007669"/>
    <property type="project" value="InterPro"/>
</dbReference>
<dbReference type="SUPFAM" id="SSF75217">
    <property type="entry name" value="alpha/beta knot"/>
    <property type="match status" value="1"/>
</dbReference>
<evidence type="ECO:0000256" key="3">
    <source>
        <dbReference type="SAM" id="MobiDB-lite"/>
    </source>
</evidence>
<keyword evidence="2" id="KW-0808">Transferase</keyword>
<accession>A0A7S1YY15</accession>
<dbReference type="GO" id="GO:0008173">
    <property type="term" value="F:RNA methyltransferase activity"/>
    <property type="evidence" value="ECO:0007669"/>
    <property type="project" value="InterPro"/>
</dbReference>
<evidence type="ECO:0000256" key="1">
    <source>
        <dbReference type="ARBA" id="ARBA00022603"/>
    </source>
</evidence>
<sequence>MEERKPPPPPSTTSAPKSSQRNETTTTSKPNYQCYLLLENPKKSNNLGPILRCAAAYAVDQVIFVGYEKCSTDGSHGAAKHVSIVAFPTFDQAVQYLRKKCDCTSFVGLLGGYCHEEEEAVAGLELSTDLVVPMPLKQASEKTQFSQQKITSWSIQKRSFQKGNNCFILSKNWRGLPKNHAIHCDSFVHIPQISVLPKDDDIQIEMAPFQFLDVPSCLSIALHHFTAWARFQERNFEGQKFQVVRKQHHRILKSNSNDEDESLSICKKARIEAEQKQQQEECMEMDTYTGGLFDSTTNSSDY</sequence>
<dbReference type="GO" id="GO:0003723">
    <property type="term" value="F:RNA binding"/>
    <property type="evidence" value="ECO:0007669"/>
    <property type="project" value="InterPro"/>
</dbReference>
<name>A0A7S1YY15_9STRA</name>
<gene>
    <name evidence="5" type="ORF">DBRI1063_LOCUS7240</name>
</gene>
<feature type="domain" description="tRNA/rRNA methyltransferase SpoU type" evidence="4">
    <location>
        <begin position="35"/>
        <end position="101"/>
    </location>
</feature>
<dbReference type="InterPro" id="IPR051259">
    <property type="entry name" value="rRNA_Methyltransferase"/>
</dbReference>
<dbReference type="GO" id="GO:0032259">
    <property type="term" value="P:methylation"/>
    <property type="evidence" value="ECO:0007669"/>
    <property type="project" value="UniProtKB-KW"/>
</dbReference>
<evidence type="ECO:0000256" key="2">
    <source>
        <dbReference type="ARBA" id="ARBA00022679"/>
    </source>
</evidence>
<protein>
    <recommendedName>
        <fullName evidence="4">tRNA/rRNA methyltransferase SpoU type domain-containing protein</fullName>
    </recommendedName>
</protein>
<proteinExistence type="predicted"/>
<dbReference type="InterPro" id="IPR029028">
    <property type="entry name" value="Alpha/beta_knot_MTases"/>
</dbReference>
<organism evidence="5">
    <name type="scientific">Ditylum brightwellii</name>
    <dbReference type="NCBI Taxonomy" id="49249"/>
    <lineage>
        <taxon>Eukaryota</taxon>
        <taxon>Sar</taxon>
        <taxon>Stramenopiles</taxon>
        <taxon>Ochrophyta</taxon>
        <taxon>Bacillariophyta</taxon>
        <taxon>Mediophyceae</taxon>
        <taxon>Lithodesmiophycidae</taxon>
        <taxon>Lithodesmiales</taxon>
        <taxon>Lithodesmiaceae</taxon>
        <taxon>Ditylum</taxon>
    </lineage>
</organism>